<evidence type="ECO:0000256" key="4">
    <source>
        <dbReference type="ARBA" id="ARBA00023002"/>
    </source>
</evidence>
<dbReference type="PANTHER" id="PTHR23152:SF4">
    <property type="entry name" value="2-OXOADIPATE DEHYDROGENASE COMPLEX COMPONENT E1"/>
    <property type="match status" value="1"/>
</dbReference>
<dbReference type="SUPFAM" id="SSF52518">
    <property type="entry name" value="Thiamin diphosphate-binding fold (THDP-binding)"/>
    <property type="match status" value="1"/>
</dbReference>
<name>A0A4C2A8Q5_EUMVA</name>
<evidence type="ECO:0000256" key="3">
    <source>
        <dbReference type="ARBA" id="ARBA00022946"/>
    </source>
</evidence>
<dbReference type="PANTHER" id="PTHR23152">
    <property type="entry name" value="2-OXOGLUTARATE DEHYDROGENASE"/>
    <property type="match status" value="1"/>
</dbReference>
<dbReference type="Gene3D" id="3.40.50.12470">
    <property type="match status" value="1"/>
</dbReference>
<feature type="domain" description="Dehydrogenase E1 component" evidence="6">
    <location>
        <begin position="18"/>
        <end position="169"/>
    </location>
</feature>
<dbReference type="Proteomes" id="UP000299102">
    <property type="component" value="Unassembled WGS sequence"/>
</dbReference>
<dbReference type="InterPro" id="IPR011603">
    <property type="entry name" value="2oxoglutarate_DH_E1"/>
</dbReference>
<dbReference type="InterPro" id="IPR001017">
    <property type="entry name" value="DH_E1"/>
</dbReference>
<dbReference type="EMBL" id="BGZK01002654">
    <property type="protein sequence ID" value="GBP95584.1"/>
    <property type="molecule type" value="Genomic_DNA"/>
</dbReference>
<organism evidence="7 8">
    <name type="scientific">Eumeta variegata</name>
    <name type="common">Bagworm moth</name>
    <name type="synonym">Eumeta japonica</name>
    <dbReference type="NCBI Taxonomy" id="151549"/>
    <lineage>
        <taxon>Eukaryota</taxon>
        <taxon>Metazoa</taxon>
        <taxon>Ecdysozoa</taxon>
        <taxon>Arthropoda</taxon>
        <taxon>Hexapoda</taxon>
        <taxon>Insecta</taxon>
        <taxon>Pterygota</taxon>
        <taxon>Neoptera</taxon>
        <taxon>Endopterygota</taxon>
        <taxon>Lepidoptera</taxon>
        <taxon>Glossata</taxon>
        <taxon>Ditrysia</taxon>
        <taxon>Tineoidea</taxon>
        <taxon>Psychidae</taxon>
        <taxon>Oiketicinae</taxon>
        <taxon>Eumeta</taxon>
    </lineage>
</organism>
<dbReference type="Pfam" id="PF00676">
    <property type="entry name" value="E1_dh"/>
    <property type="match status" value="1"/>
</dbReference>
<evidence type="ECO:0000313" key="7">
    <source>
        <dbReference type="EMBL" id="GBP95584.1"/>
    </source>
</evidence>
<keyword evidence="8" id="KW-1185">Reference proteome</keyword>
<evidence type="ECO:0000313" key="8">
    <source>
        <dbReference type="Proteomes" id="UP000299102"/>
    </source>
</evidence>
<proteinExistence type="inferred from homology"/>
<dbReference type="GO" id="GO:0030976">
    <property type="term" value="F:thiamine pyrophosphate binding"/>
    <property type="evidence" value="ECO:0007669"/>
    <property type="project" value="InterPro"/>
</dbReference>
<dbReference type="AlphaFoldDB" id="A0A4C2A8Q5"/>
<dbReference type="InterPro" id="IPR029061">
    <property type="entry name" value="THDP-binding"/>
</dbReference>
<evidence type="ECO:0000256" key="1">
    <source>
        <dbReference type="ARBA" id="ARBA00001964"/>
    </source>
</evidence>
<protein>
    <submittedName>
        <fullName evidence="7">Probable 2-oxoglutarate dehydrogenase E1 component DHKTD1 homolog, mitochondrial</fullName>
    </submittedName>
</protein>
<comment type="cofactor">
    <cofactor evidence="1">
        <name>thiamine diphosphate</name>
        <dbReference type="ChEBI" id="CHEBI:58937"/>
    </cofactor>
</comment>
<evidence type="ECO:0000256" key="2">
    <source>
        <dbReference type="ARBA" id="ARBA00006936"/>
    </source>
</evidence>
<comment type="similarity">
    <text evidence="2">Belongs to the alpha-ketoglutarate dehydrogenase family.</text>
</comment>
<keyword evidence="5" id="KW-0786">Thiamine pyrophosphate</keyword>
<accession>A0A4C2A8Q5</accession>
<dbReference type="OrthoDB" id="413077at2759"/>
<evidence type="ECO:0000256" key="5">
    <source>
        <dbReference type="ARBA" id="ARBA00023052"/>
    </source>
</evidence>
<keyword evidence="3" id="KW-0809">Transit peptide</keyword>
<keyword evidence="4" id="KW-0560">Oxidoreductase</keyword>
<comment type="caution">
    <text evidence="7">The sequence shown here is derived from an EMBL/GenBank/DDBJ whole genome shotgun (WGS) entry which is preliminary data.</text>
</comment>
<dbReference type="STRING" id="151549.A0A4C2A8Q5"/>
<evidence type="ECO:0000259" key="6">
    <source>
        <dbReference type="Pfam" id="PF00676"/>
    </source>
</evidence>
<gene>
    <name evidence="7" type="primary">ogdh-2</name>
    <name evidence="7" type="ORF">EVAR_93524_1</name>
</gene>
<dbReference type="GO" id="GO:0016624">
    <property type="term" value="F:oxidoreductase activity, acting on the aldehyde or oxo group of donors, disulfide as acceptor"/>
    <property type="evidence" value="ECO:0007669"/>
    <property type="project" value="InterPro"/>
</dbReference>
<dbReference type="Gene3D" id="3.40.50.970">
    <property type="match status" value="1"/>
</dbReference>
<sequence length="389" mass="43125">MAHRGKLNVLSGLLRCPPVKIFHKISGNPEFPDEAASACDISTHLSSSTDITINGKSVRVSLLNNPSHLEAINPVSMGKTRSKQMYLKEGDYSPDGSSRMGDKVLNVQIHGDAAFTGQGVNQETLMLTQAPHFHVGGSIHVVVNNQVGFTLPANRGRSSRYVTDLAKAIATSHTRQRRPPRDKTIICRNTYQTTQTYEDSFSVLLSEASGESDEHSLRVPARVPEGCFRGLQLLPEIGAQRAGRPDVHEPSTLQEDPFEIKTYFDEQWFRTTAAPSAVETWDTGVDTNLLKLVAVKSVQVPSDFHVHPHLDKVHIKGRLARINEGKDLDWATAEVLQPLWLRSLPYRTERGSLLMEGRHVRLSGEDVGRGTFSHRHVMLVDQSTGNTYL</sequence>
<reference evidence="7 8" key="1">
    <citation type="journal article" date="2019" name="Commun. Biol.">
        <title>The bagworm genome reveals a unique fibroin gene that provides high tensile strength.</title>
        <authorList>
            <person name="Kono N."/>
            <person name="Nakamura H."/>
            <person name="Ohtoshi R."/>
            <person name="Tomita M."/>
            <person name="Numata K."/>
            <person name="Arakawa K."/>
        </authorList>
    </citation>
    <scope>NUCLEOTIDE SEQUENCE [LARGE SCALE GENOMIC DNA]</scope>
</reference>